<keyword evidence="2" id="KW-0235">DNA replication</keyword>
<dbReference type="Gene3D" id="3.50.14.10">
    <property type="entry name" value="Replication terminator Tus, domain 1 superfamily/Replication terminator Tus"/>
    <property type="match status" value="1"/>
</dbReference>
<dbReference type="GO" id="GO:0005737">
    <property type="term" value="C:cytoplasm"/>
    <property type="evidence" value="ECO:0007669"/>
    <property type="project" value="InterPro"/>
</dbReference>
<name>A0A7X5RLR7_9ALTE</name>
<gene>
    <name evidence="4" type="ORF">GTH32_12500</name>
</gene>
<keyword evidence="1" id="KW-0963">Cytoplasm</keyword>
<keyword evidence="3" id="KW-0238">DNA-binding</keyword>
<evidence type="ECO:0000313" key="4">
    <source>
        <dbReference type="EMBL" id="NDV91996.1"/>
    </source>
</evidence>
<evidence type="ECO:0000256" key="3">
    <source>
        <dbReference type="ARBA" id="ARBA00023125"/>
    </source>
</evidence>
<dbReference type="Pfam" id="PF05472">
    <property type="entry name" value="Ter"/>
    <property type="match status" value="1"/>
</dbReference>
<evidence type="ECO:0000256" key="1">
    <source>
        <dbReference type="ARBA" id="ARBA00022490"/>
    </source>
</evidence>
<evidence type="ECO:0000313" key="5">
    <source>
        <dbReference type="Proteomes" id="UP000470213"/>
    </source>
</evidence>
<dbReference type="Proteomes" id="UP000470213">
    <property type="component" value="Unassembled WGS sequence"/>
</dbReference>
<dbReference type="EMBL" id="JAAAWN010000016">
    <property type="protein sequence ID" value="NDV91996.1"/>
    <property type="molecule type" value="Genomic_DNA"/>
</dbReference>
<protein>
    <submittedName>
        <fullName evidence="4">DNA replication terminus site-binding protein</fullName>
    </submittedName>
</protein>
<dbReference type="GO" id="GO:0003677">
    <property type="term" value="F:DNA binding"/>
    <property type="evidence" value="ECO:0007669"/>
    <property type="project" value="UniProtKB-KW"/>
</dbReference>
<dbReference type="SUPFAM" id="SSF56596">
    <property type="entry name" value="Replication terminator protein (Tus)"/>
    <property type="match status" value="1"/>
</dbReference>
<dbReference type="InterPro" id="IPR008865">
    <property type="entry name" value="DNA_replication_term_site-bd"/>
</dbReference>
<keyword evidence="5" id="KW-1185">Reference proteome</keyword>
<dbReference type="InterPro" id="IPR036381">
    <property type="entry name" value="Tus_dom1"/>
</dbReference>
<dbReference type="AlphaFoldDB" id="A0A7X5RLR7"/>
<sequence length="297" mass="34837">MFLQFHMSNIEAFLKELEELLLDSACPASTYYYAIEPVLKEQEEELIEHGYSSINVDMFTGQEAILKIIDAYKDMYVFDETPQKSRRFVQKHPGFVVATKNKREIIACIEKINNEKKAFRAAVVKSSDDAYEKWQNVHDRFNYLITTSAYRTIYAFKEDVHRVNFNWVSRPLHKAYTLEELKQKIDKGVHTVPLSYSRQSWLEKLEHDKSLLDAHQSAEFAVKRRIKLRPESSIRLEDAEKAKGYAASLPYVFFSPPKYHTHLSSLIAPRHVKIKENVGDGWVLINRRMNLYKRNIK</sequence>
<dbReference type="RefSeq" id="WP_080986416.1">
    <property type="nucleotide sequence ID" value="NZ_JAAAWN010000016.1"/>
</dbReference>
<proteinExistence type="predicted"/>
<comment type="caution">
    <text evidence="4">The sequence shown here is derived from an EMBL/GenBank/DDBJ whole genome shotgun (WGS) entry which is preliminary data.</text>
</comment>
<organism evidence="4 5">
    <name type="scientific">Alteromonas profundi</name>
    <dbReference type="NCBI Taxonomy" id="2696062"/>
    <lineage>
        <taxon>Bacteria</taxon>
        <taxon>Pseudomonadati</taxon>
        <taxon>Pseudomonadota</taxon>
        <taxon>Gammaproteobacteria</taxon>
        <taxon>Alteromonadales</taxon>
        <taxon>Alteromonadaceae</taxon>
        <taxon>Alteromonas/Salinimonas group</taxon>
        <taxon>Alteromonas</taxon>
    </lineage>
</organism>
<accession>A0A7X5RLR7</accession>
<dbReference type="GO" id="GO:0006274">
    <property type="term" value="P:DNA replication termination"/>
    <property type="evidence" value="ECO:0007669"/>
    <property type="project" value="InterPro"/>
</dbReference>
<evidence type="ECO:0000256" key="2">
    <source>
        <dbReference type="ARBA" id="ARBA00022705"/>
    </source>
</evidence>
<dbReference type="InterPro" id="IPR036384">
    <property type="entry name" value="Tus_sf"/>
</dbReference>
<dbReference type="Gene3D" id="3.30.54.10">
    <property type="match status" value="1"/>
</dbReference>
<reference evidence="4 5" key="1">
    <citation type="submission" date="2020-01" db="EMBL/GenBank/DDBJ databases">
        <authorList>
            <person name="Chen J."/>
            <person name="Zhu S."/>
            <person name="Yang J."/>
        </authorList>
    </citation>
    <scope>NUCLEOTIDE SEQUENCE [LARGE SCALE GENOMIC DNA]</scope>
    <source>
        <strain evidence="4 5">345S023</strain>
    </source>
</reference>